<dbReference type="WBParaSite" id="HPBE_0001448901-mRNA-1">
    <property type="protein sequence ID" value="HPBE_0001448901-mRNA-1"/>
    <property type="gene ID" value="HPBE_0001448901"/>
</dbReference>
<accession>A0A183G090</accession>
<reference evidence="4" key="2">
    <citation type="submission" date="2019-09" db="UniProtKB">
        <authorList>
            <consortium name="WormBaseParasite"/>
        </authorList>
    </citation>
    <scope>IDENTIFICATION</scope>
</reference>
<organism evidence="3 4">
    <name type="scientific">Heligmosomoides polygyrus</name>
    <name type="common">Parasitic roundworm</name>
    <dbReference type="NCBI Taxonomy" id="6339"/>
    <lineage>
        <taxon>Eukaryota</taxon>
        <taxon>Metazoa</taxon>
        <taxon>Ecdysozoa</taxon>
        <taxon>Nematoda</taxon>
        <taxon>Chromadorea</taxon>
        <taxon>Rhabditida</taxon>
        <taxon>Rhabditina</taxon>
        <taxon>Rhabditomorpha</taxon>
        <taxon>Strongyloidea</taxon>
        <taxon>Heligmosomidae</taxon>
        <taxon>Heligmosomoides</taxon>
    </lineage>
</organism>
<feature type="region of interest" description="Disordered" evidence="1">
    <location>
        <begin position="1"/>
        <end position="30"/>
    </location>
</feature>
<dbReference type="AlphaFoldDB" id="A0A183G090"/>
<dbReference type="Proteomes" id="UP000050761">
    <property type="component" value="Unassembled WGS sequence"/>
</dbReference>
<evidence type="ECO:0000256" key="1">
    <source>
        <dbReference type="SAM" id="MobiDB-lite"/>
    </source>
</evidence>
<reference evidence="2 3" key="1">
    <citation type="submission" date="2018-11" db="EMBL/GenBank/DDBJ databases">
        <authorList>
            <consortium name="Pathogen Informatics"/>
        </authorList>
    </citation>
    <scope>NUCLEOTIDE SEQUENCE [LARGE SCALE GENOMIC DNA]</scope>
</reference>
<feature type="region of interest" description="Disordered" evidence="1">
    <location>
        <begin position="60"/>
        <end position="119"/>
    </location>
</feature>
<dbReference type="EMBL" id="UZAH01028381">
    <property type="protein sequence ID" value="VDO99779.1"/>
    <property type="molecule type" value="Genomic_DNA"/>
</dbReference>
<evidence type="ECO:0000313" key="2">
    <source>
        <dbReference type="EMBL" id="VDO99779.1"/>
    </source>
</evidence>
<keyword evidence="3" id="KW-1185">Reference proteome</keyword>
<feature type="compositionally biased region" description="Basic and acidic residues" evidence="1">
    <location>
        <begin position="1"/>
        <end position="17"/>
    </location>
</feature>
<sequence>MVARHDSEREVEHREQGGRQMAPDVRQQKAIGRVEGVAGMHVVPNGTIGIRKTAAFCTSRFRNSNSGGDHGSAGNEGPIYNQNTHHGDALSPTDVATDVVGPSVATSVTSSMPASPTEV</sequence>
<name>A0A183G090_HELPZ</name>
<gene>
    <name evidence="2" type="ORF">HPBE_LOCUS14485</name>
</gene>
<evidence type="ECO:0000313" key="4">
    <source>
        <dbReference type="WBParaSite" id="HPBE_0001448901-mRNA-1"/>
    </source>
</evidence>
<feature type="compositionally biased region" description="Polar residues" evidence="1">
    <location>
        <begin position="104"/>
        <end position="119"/>
    </location>
</feature>
<proteinExistence type="predicted"/>
<accession>A0A3P8A905</accession>
<evidence type="ECO:0000313" key="3">
    <source>
        <dbReference type="Proteomes" id="UP000050761"/>
    </source>
</evidence>
<protein>
    <submittedName>
        <fullName evidence="2 4">Uncharacterized protein</fullName>
    </submittedName>
</protein>